<organism evidence="1 2">
    <name type="scientific">Phytophthora nicotianae P10297</name>
    <dbReference type="NCBI Taxonomy" id="1317064"/>
    <lineage>
        <taxon>Eukaryota</taxon>
        <taxon>Sar</taxon>
        <taxon>Stramenopiles</taxon>
        <taxon>Oomycota</taxon>
        <taxon>Peronosporomycetes</taxon>
        <taxon>Peronosporales</taxon>
        <taxon>Peronosporaceae</taxon>
        <taxon>Phytophthora</taxon>
    </lineage>
</organism>
<dbReference type="Proteomes" id="UP000018948">
    <property type="component" value="Unassembled WGS sequence"/>
</dbReference>
<evidence type="ECO:0000313" key="2">
    <source>
        <dbReference type="Proteomes" id="UP000018948"/>
    </source>
</evidence>
<feature type="non-terminal residue" evidence="1">
    <location>
        <position position="130"/>
    </location>
</feature>
<accession>W2ZXD6</accession>
<proteinExistence type="predicted"/>
<dbReference type="AlphaFoldDB" id="W2ZXD6"/>
<comment type="caution">
    <text evidence="1">The sequence shown here is derived from an EMBL/GenBank/DDBJ whole genome shotgun (WGS) entry which is preliminary data.</text>
</comment>
<gene>
    <name evidence="1" type="ORF">F442_03267</name>
</gene>
<evidence type="ECO:0000313" key="1">
    <source>
        <dbReference type="EMBL" id="ETP51621.1"/>
    </source>
</evidence>
<sequence length="130" mass="14504">MSPSLVFTPREAEGLGLADIAVAIQAQRVKEAVVWLLGRKDINTEAWLTWIDRHHVEPLLSPRSNQRSRPSVTKKNHRLHLQEVVGKLLGPTTEQAHARRLVVKTALGQIAADAGKHAYQPALNELMRVQ</sequence>
<protein>
    <submittedName>
        <fullName evidence="1">Uncharacterized protein</fullName>
    </submittedName>
</protein>
<name>W2ZXD6_PHYNI</name>
<dbReference type="EMBL" id="ANIY01000755">
    <property type="protein sequence ID" value="ETP51621.1"/>
    <property type="molecule type" value="Genomic_DNA"/>
</dbReference>
<reference evidence="1 2" key="1">
    <citation type="submission" date="2013-11" db="EMBL/GenBank/DDBJ databases">
        <title>The Genome Sequence of Phytophthora parasitica P10297.</title>
        <authorList>
            <consortium name="The Broad Institute Genomics Platform"/>
            <person name="Russ C."/>
            <person name="Tyler B."/>
            <person name="Panabieres F."/>
            <person name="Shan W."/>
            <person name="Tripathy S."/>
            <person name="Grunwald N."/>
            <person name="Machado M."/>
            <person name="Johnson C.S."/>
            <person name="Walker B."/>
            <person name="Young S.K."/>
            <person name="Zeng Q."/>
            <person name="Gargeya S."/>
            <person name="Fitzgerald M."/>
            <person name="Haas B."/>
            <person name="Abouelleil A."/>
            <person name="Allen A.W."/>
            <person name="Alvarado L."/>
            <person name="Arachchi H.M."/>
            <person name="Berlin A.M."/>
            <person name="Chapman S.B."/>
            <person name="Gainer-Dewar J."/>
            <person name="Goldberg J."/>
            <person name="Griggs A."/>
            <person name="Gujja S."/>
            <person name="Hansen M."/>
            <person name="Howarth C."/>
            <person name="Imamovic A."/>
            <person name="Ireland A."/>
            <person name="Larimer J."/>
            <person name="McCowan C."/>
            <person name="Murphy C."/>
            <person name="Pearson M."/>
            <person name="Poon T.W."/>
            <person name="Priest M."/>
            <person name="Roberts A."/>
            <person name="Saif S."/>
            <person name="Shea T."/>
            <person name="Sisk P."/>
            <person name="Sykes S."/>
            <person name="Wortman J."/>
            <person name="Nusbaum C."/>
            <person name="Birren B."/>
        </authorList>
    </citation>
    <scope>NUCLEOTIDE SEQUENCE [LARGE SCALE GENOMIC DNA]</scope>
    <source>
        <strain evidence="1 2">P10297</strain>
    </source>
</reference>